<proteinExistence type="predicted"/>
<evidence type="ECO:0000313" key="9">
    <source>
        <dbReference type="Proteomes" id="UP000520814"/>
    </source>
</evidence>
<feature type="transmembrane region" description="Helical" evidence="6">
    <location>
        <begin position="78"/>
        <end position="95"/>
    </location>
</feature>
<evidence type="ECO:0000313" key="8">
    <source>
        <dbReference type="EMBL" id="MBB6051632.1"/>
    </source>
</evidence>
<dbReference type="PANTHER" id="PTHR37422">
    <property type="entry name" value="TEICHURONIC ACID BIOSYNTHESIS PROTEIN TUAE"/>
    <property type="match status" value="1"/>
</dbReference>
<comment type="subcellular location">
    <subcellularLocation>
        <location evidence="1">Membrane</location>
        <topology evidence="1">Multi-pass membrane protein</topology>
    </subcellularLocation>
</comment>
<feature type="transmembrane region" description="Helical" evidence="6">
    <location>
        <begin position="215"/>
        <end position="233"/>
    </location>
</feature>
<feature type="transmembrane region" description="Helical" evidence="6">
    <location>
        <begin position="504"/>
        <end position="523"/>
    </location>
</feature>
<feature type="transmembrane region" description="Helical" evidence="6">
    <location>
        <begin position="192"/>
        <end position="208"/>
    </location>
</feature>
<name>A0A7W9W8I5_ARMRO</name>
<dbReference type="AlphaFoldDB" id="A0A7W9W8I5"/>
<feature type="transmembrane region" description="Helical" evidence="6">
    <location>
        <begin position="325"/>
        <end position="343"/>
    </location>
</feature>
<feature type="transmembrane region" description="Helical" evidence="6">
    <location>
        <begin position="427"/>
        <end position="451"/>
    </location>
</feature>
<evidence type="ECO:0000256" key="6">
    <source>
        <dbReference type="SAM" id="Phobius"/>
    </source>
</evidence>
<comment type="caution">
    <text evidence="8">The sequence shown here is derived from an EMBL/GenBank/DDBJ whole genome shotgun (WGS) entry which is preliminary data.</text>
</comment>
<keyword evidence="8" id="KW-0436">Ligase</keyword>
<feature type="transmembrane region" description="Helical" evidence="6">
    <location>
        <begin position="276"/>
        <end position="293"/>
    </location>
</feature>
<dbReference type="Proteomes" id="UP000520814">
    <property type="component" value="Unassembled WGS sequence"/>
</dbReference>
<dbReference type="GO" id="GO:0016874">
    <property type="term" value="F:ligase activity"/>
    <property type="evidence" value="ECO:0007669"/>
    <property type="project" value="UniProtKB-KW"/>
</dbReference>
<evidence type="ECO:0000256" key="4">
    <source>
        <dbReference type="ARBA" id="ARBA00023136"/>
    </source>
</evidence>
<protein>
    <submittedName>
        <fullName evidence="8">O-antigen ligase</fullName>
    </submittedName>
</protein>
<dbReference type="InterPro" id="IPR051533">
    <property type="entry name" value="WaaL-like"/>
</dbReference>
<reference evidence="8 9" key="1">
    <citation type="submission" date="2020-08" db="EMBL/GenBank/DDBJ databases">
        <title>Genomic Encyclopedia of Type Strains, Phase IV (KMG-IV): sequencing the most valuable type-strain genomes for metagenomic binning, comparative biology and taxonomic classification.</title>
        <authorList>
            <person name="Goeker M."/>
        </authorList>
    </citation>
    <scope>NUCLEOTIDE SEQUENCE [LARGE SCALE GENOMIC DNA]</scope>
    <source>
        <strain evidence="8 9">DSM 23562</strain>
    </source>
</reference>
<feature type="transmembrane region" description="Helical" evidence="6">
    <location>
        <begin position="471"/>
        <end position="492"/>
    </location>
</feature>
<dbReference type="Pfam" id="PF04932">
    <property type="entry name" value="Wzy_C"/>
    <property type="match status" value="1"/>
</dbReference>
<dbReference type="PANTHER" id="PTHR37422:SF13">
    <property type="entry name" value="LIPOPOLYSACCHARIDE BIOSYNTHESIS PROTEIN PA4999-RELATED"/>
    <property type="match status" value="1"/>
</dbReference>
<sequence>MASRHERAFRASNVLGLREVEQRQRRQQAILGGIAGLLALLAGISYVLVEPTTLLVPILLLSATLLPAVFWYYPRMALFGIFGCAILFEVFQTVPKEQGLTDAVPFFWNINTMFDKFLGSNPKAAPINFFELILIVFSGIMLLSFATRQRTQLRVGSLFWPIAIYLGFVVVGFLNGMSTGGNLNEALQETRAQFYFGIMYVMAVNAIRDRKHVDSLIWLSVICIAFKAFNYIYRHFALFHAEIQDQGVGSHEEAFFFMSFVMLLSVLSFAKVQQKLQVLMWTLLPFVFFANLTTNRRTAYAALTIALPILLLAAYKGFPKARRSVLTVLVSIAVLFPPYFIAFKDKDGAIAGPARAINSAISPNQRDSDSDTYRRNENYDLMFTMRATPVSQAIGYGYGKRFYTPAKLDSIKDIYAWYNLLPHNQILWVWMRLGTLGFLAFWGMVCSILVYACRVIRFQERETLKPKPGDIYPRLVAFYALIEVVLLMVFGLLDLQLSNFRDMVFVAVWVGALAGLAPGAMALNDPEKRVRRPGVSAAPRRRLPEEPRPQRRPRPQPTRPRSTR</sequence>
<organism evidence="8 9">
    <name type="scientific">Armatimonas rosea</name>
    <dbReference type="NCBI Taxonomy" id="685828"/>
    <lineage>
        <taxon>Bacteria</taxon>
        <taxon>Bacillati</taxon>
        <taxon>Armatimonadota</taxon>
        <taxon>Armatimonadia</taxon>
        <taxon>Armatimonadales</taxon>
        <taxon>Armatimonadaceae</taxon>
        <taxon>Armatimonas</taxon>
    </lineage>
</organism>
<dbReference type="EMBL" id="JACHGW010000003">
    <property type="protein sequence ID" value="MBB6051632.1"/>
    <property type="molecule type" value="Genomic_DNA"/>
</dbReference>
<feature type="transmembrane region" description="Helical" evidence="6">
    <location>
        <begin position="158"/>
        <end position="177"/>
    </location>
</feature>
<dbReference type="RefSeq" id="WP_184198982.1">
    <property type="nucleotide sequence ID" value="NZ_JACHGW010000003.1"/>
</dbReference>
<feature type="transmembrane region" description="Helical" evidence="6">
    <location>
        <begin position="299"/>
        <end position="318"/>
    </location>
</feature>
<gene>
    <name evidence="8" type="ORF">HNQ39_003442</name>
</gene>
<accession>A0A7W9W8I5</accession>
<evidence type="ECO:0000256" key="1">
    <source>
        <dbReference type="ARBA" id="ARBA00004141"/>
    </source>
</evidence>
<evidence type="ECO:0000259" key="7">
    <source>
        <dbReference type="Pfam" id="PF04932"/>
    </source>
</evidence>
<feature type="transmembrane region" description="Helical" evidence="6">
    <location>
        <begin position="54"/>
        <end position="73"/>
    </location>
</feature>
<keyword evidence="9" id="KW-1185">Reference proteome</keyword>
<keyword evidence="3 6" id="KW-1133">Transmembrane helix</keyword>
<feature type="domain" description="O-antigen ligase-related" evidence="7">
    <location>
        <begin position="287"/>
        <end position="441"/>
    </location>
</feature>
<keyword evidence="2 6" id="KW-0812">Transmembrane</keyword>
<evidence type="ECO:0000256" key="2">
    <source>
        <dbReference type="ARBA" id="ARBA00022692"/>
    </source>
</evidence>
<dbReference type="InterPro" id="IPR007016">
    <property type="entry name" value="O-antigen_ligase-rel_domated"/>
</dbReference>
<feature type="transmembrane region" description="Helical" evidence="6">
    <location>
        <begin position="127"/>
        <end position="146"/>
    </location>
</feature>
<feature type="region of interest" description="Disordered" evidence="5">
    <location>
        <begin position="527"/>
        <end position="564"/>
    </location>
</feature>
<keyword evidence="4 6" id="KW-0472">Membrane</keyword>
<evidence type="ECO:0000256" key="3">
    <source>
        <dbReference type="ARBA" id="ARBA00022989"/>
    </source>
</evidence>
<feature type="transmembrane region" description="Helical" evidence="6">
    <location>
        <begin position="29"/>
        <end position="48"/>
    </location>
</feature>
<dbReference type="GO" id="GO:0016020">
    <property type="term" value="C:membrane"/>
    <property type="evidence" value="ECO:0007669"/>
    <property type="project" value="UniProtKB-SubCell"/>
</dbReference>
<feature type="transmembrane region" description="Helical" evidence="6">
    <location>
        <begin position="253"/>
        <end position="269"/>
    </location>
</feature>
<evidence type="ECO:0000256" key="5">
    <source>
        <dbReference type="SAM" id="MobiDB-lite"/>
    </source>
</evidence>